<dbReference type="Gene3D" id="3.80.10.10">
    <property type="entry name" value="Ribonuclease Inhibitor"/>
    <property type="match status" value="1"/>
</dbReference>
<dbReference type="Gramene" id="OE9A119834T4">
    <property type="protein sequence ID" value="OE9A119834C4"/>
    <property type="gene ID" value="OE9A119834"/>
</dbReference>
<dbReference type="InterPro" id="IPR032675">
    <property type="entry name" value="LRR_dom_sf"/>
</dbReference>
<dbReference type="PROSITE" id="PS50082">
    <property type="entry name" value="WD_REPEATS_2"/>
    <property type="match status" value="1"/>
</dbReference>
<comment type="caution">
    <text evidence="4">The sequence shown here is derived from an EMBL/GenBank/DDBJ whole genome shotgun (WGS) entry which is preliminary data.</text>
</comment>
<dbReference type="Proteomes" id="UP000594638">
    <property type="component" value="Unassembled WGS sequence"/>
</dbReference>
<keyword evidence="2" id="KW-0853">WD repeat</keyword>
<evidence type="ECO:0000313" key="5">
    <source>
        <dbReference type="Proteomes" id="UP000594638"/>
    </source>
</evidence>
<dbReference type="Gene3D" id="2.130.10.10">
    <property type="entry name" value="YVTN repeat-like/Quinoprotein amine dehydrogenase"/>
    <property type="match status" value="1"/>
</dbReference>
<dbReference type="SMART" id="SM00446">
    <property type="entry name" value="LRRcap"/>
    <property type="match status" value="1"/>
</dbReference>
<accession>A0A8S0T466</accession>
<dbReference type="Pfam" id="PF00400">
    <property type="entry name" value="WD40"/>
    <property type="match status" value="1"/>
</dbReference>
<dbReference type="SMART" id="SM00320">
    <property type="entry name" value="WD40"/>
    <property type="match status" value="4"/>
</dbReference>
<dbReference type="Pfam" id="PF20919">
    <property type="entry name" value="DHU1_N"/>
    <property type="match status" value="1"/>
</dbReference>
<dbReference type="PROSITE" id="PS50294">
    <property type="entry name" value="WD_REPEATS_REGION"/>
    <property type="match status" value="1"/>
</dbReference>
<dbReference type="InterPro" id="IPR036322">
    <property type="entry name" value="WD40_repeat_dom_sf"/>
</dbReference>
<dbReference type="OrthoDB" id="20669at2759"/>
<dbReference type="GO" id="GO:0071493">
    <property type="term" value="P:cellular response to UV-B"/>
    <property type="evidence" value="ECO:0007669"/>
    <property type="project" value="InterPro"/>
</dbReference>
<feature type="repeat" description="WD" evidence="2">
    <location>
        <begin position="632"/>
        <end position="667"/>
    </location>
</feature>
<dbReference type="SUPFAM" id="SSF52058">
    <property type="entry name" value="L domain-like"/>
    <property type="match status" value="1"/>
</dbReference>
<protein>
    <submittedName>
        <fullName evidence="4">Phosphatase 1, regulatory subunit</fullName>
    </submittedName>
</protein>
<name>A0A8S0T466_OLEEU</name>
<evidence type="ECO:0000256" key="1">
    <source>
        <dbReference type="ARBA" id="ARBA00022737"/>
    </source>
</evidence>
<sequence length="835" mass="94699">MIFFYFYAETTMAYHSDDEISVDLFILRPIFRYFDVCKKHGILPNKAILAELFKAKLKNARHEVSSLVVLLDDLKDVDYYPLLDLLMEIDSSEIDAVDMINRSSCVLSGERVSSLLRAVNKKLQVVDVRDISFGKDFLLDLSRQGLTCQVLNLRSSHFRKLKMVGKFVQMHVLNLDFSASLTSFREDCFACMPNLKSLSLCETRIANLWTTSAALSKLPSLVELRFQNCLLCSDTGSSPVSSWNKVNEDMDSKSHRDIGLYIELPSLNGEAIPYLPSGIEYEDMNDYDANHDVRSTAEDSSDDSEFDFSGHRQDFSLMELLPDLPRGWNQLVDQQNEISFGTLDMQDEDQFSPGSSNSRHPSYIASKKYISRHPSPICYEKHYRDYMIASLPNLKVLDNLHIQKVDRETANDSFRRHFEYLPYNMNNKESVVSILQKREVRASPTRTHTSKKKFSYASRKSQHFYSRSLSAAKVGSSTWPTLRPLSVLSSISRDERRSFRPRQFEYHPSESSLMAFGTLDGEVVVVNHESEKIVSYIPSLGAMNSVLGLCWLKKYPSKLIAGSDNGSLRLYDVQSTPTISRGIYHTPVTFDEFDQLTSVHVNSIDELFLASGYSRHVALYDISSGRRLQVFADMHREHINVIKFSNHSPSLFATSSFDRDVKLWDLRQKPNRPCYTASSSRGNVMVCFSPDDHYLLVSAIDNEVKQLLAVDGRLHLDFAIASTGSSQNYTRSYYMNGRDYVISGSCDEHVVRICCARTGRRLRDVSLEGKGSGTSMFVQSLRGDPFRDFNLSILAAYIRPCSSSEIVKVNLLASSDHDKVHSNTRQPHIINGLGG</sequence>
<dbReference type="PANTHER" id="PTHR47201:SF1">
    <property type="entry name" value="PROTEIN DWD HYPERSENSITIVE TO UV-B 1"/>
    <property type="match status" value="1"/>
</dbReference>
<dbReference type="SUPFAM" id="SSF50978">
    <property type="entry name" value="WD40 repeat-like"/>
    <property type="match status" value="1"/>
</dbReference>
<dbReference type="InterPro" id="IPR048514">
    <property type="entry name" value="DHU1_N"/>
</dbReference>
<dbReference type="InterPro" id="IPR015943">
    <property type="entry name" value="WD40/YVTN_repeat-like_dom_sf"/>
</dbReference>
<proteinExistence type="predicted"/>
<evidence type="ECO:0000259" key="3">
    <source>
        <dbReference type="SMART" id="SM00446"/>
    </source>
</evidence>
<dbReference type="AlphaFoldDB" id="A0A8S0T466"/>
<dbReference type="InterPro" id="IPR046377">
    <property type="entry name" value="DHU1"/>
</dbReference>
<feature type="domain" description="U2A'/phosphoprotein 32 family A C-terminal" evidence="3">
    <location>
        <begin position="380"/>
        <end position="398"/>
    </location>
</feature>
<keyword evidence="1" id="KW-0677">Repeat</keyword>
<gene>
    <name evidence="4" type="ORF">OLEA9_A119834</name>
</gene>
<keyword evidence="5" id="KW-1185">Reference proteome</keyword>
<dbReference type="EMBL" id="CACTIH010005615">
    <property type="protein sequence ID" value="CAA2999046.1"/>
    <property type="molecule type" value="Genomic_DNA"/>
</dbReference>
<dbReference type="InterPro" id="IPR003603">
    <property type="entry name" value="U2A'_phosphoprotein32A_C"/>
</dbReference>
<reference evidence="4 5" key="1">
    <citation type="submission" date="2019-12" db="EMBL/GenBank/DDBJ databases">
        <authorList>
            <person name="Alioto T."/>
            <person name="Alioto T."/>
            <person name="Gomez Garrido J."/>
        </authorList>
    </citation>
    <scope>NUCLEOTIDE SEQUENCE [LARGE SCALE GENOMIC DNA]</scope>
</reference>
<evidence type="ECO:0000256" key="2">
    <source>
        <dbReference type="PROSITE-ProRule" id="PRU00221"/>
    </source>
</evidence>
<dbReference type="GO" id="GO:0080008">
    <property type="term" value="C:Cul4-RING E3 ubiquitin ligase complex"/>
    <property type="evidence" value="ECO:0007669"/>
    <property type="project" value="InterPro"/>
</dbReference>
<evidence type="ECO:0000313" key="4">
    <source>
        <dbReference type="EMBL" id="CAA2999046.1"/>
    </source>
</evidence>
<dbReference type="PANTHER" id="PTHR47201">
    <property type="entry name" value="BNAC09G30780D PROTEIN"/>
    <property type="match status" value="1"/>
</dbReference>
<dbReference type="InterPro" id="IPR001680">
    <property type="entry name" value="WD40_rpt"/>
</dbReference>
<organism evidence="4 5">
    <name type="scientific">Olea europaea subsp. europaea</name>
    <dbReference type="NCBI Taxonomy" id="158383"/>
    <lineage>
        <taxon>Eukaryota</taxon>
        <taxon>Viridiplantae</taxon>
        <taxon>Streptophyta</taxon>
        <taxon>Embryophyta</taxon>
        <taxon>Tracheophyta</taxon>
        <taxon>Spermatophyta</taxon>
        <taxon>Magnoliopsida</taxon>
        <taxon>eudicotyledons</taxon>
        <taxon>Gunneridae</taxon>
        <taxon>Pentapetalae</taxon>
        <taxon>asterids</taxon>
        <taxon>lamiids</taxon>
        <taxon>Lamiales</taxon>
        <taxon>Oleaceae</taxon>
        <taxon>Oleeae</taxon>
        <taxon>Olea</taxon>
    </lineage>
</organism>